<dbReference type="Proteomes" id="UP000199708">
    <property type="component" value="Unassembled WGS sequence"/>
</dbReference>
<dbReference type="AlphaFoldDB" id="A0A1G7S0V8"/>
<comment type="subunit">
    <text evidence="3 7">Homodimer.</text>
</comment>
<protein>
    <recommendedName>
        <fullName evidence="7">Phosphate-specific transport system accessory protein PhoU</fullName>
    </recommendedName>
</protein>
<dbReference type="InterPro" id="IPR038078">
    <property type="entry name" value="PhoU-like_sf"/>
</dbReference>
<dbReference type="GO" id="GO:0045936">
    <property type="term" value="P:negative regulation of phosphate metabolic process"/>
    <property type="evidence" value="ECO:0007669"/>
    <property type="project" value="InterPro"/>
</dbReference>
<evidence type="ECO:0000256" key="4">
    <source>
        <dbReference type="ARBA" id="ARBA00022448"/>
    </source>
</evidence>
<dbReference type="Gene3D" id="1.20.58.220">
    <property type="entry name" value="Phosphate transport system protein phou homolog 2, domain 2"/>
    <property type="match status" value="1"/>
</dbReference>
<evidence type="ECO:0000256" key="6">
    <source>
        <dbReference type="ARBA" id="ARBA00022592"/>
    </source>
</evidence>
<keyword evidence="6 7" id="KW-0592">Phosphate transport</keyword>
<evidence type="ECO:0000256" key="5">
    <source>
        <dbReference type="ARBA" id="ARBA00022490"/>
    </source>
</evidence>
<gene>
    <name evidence="9" type="ORF">SAMN05421791_103252</name>
</gene>
<dbReference type="PANTHER" id="PTHR42930">
    <property type="entry name" value="PHOSPHATE-SPECIFIC TRANSPORT SYSTEM ACCESSORY PROTEIN PHOU"/>
    <property type="match status" value="1"/>
</dbReference>
<comment type="similarity">
    <text evidence="2 7">Belongs to the PhoU family.</text>
</comment>
<feature type="domain" description="PhoU" evidence="8">
    <location>
        <begin position="121"/>
        <end position="206"/>
    </location>
</feature>
<dbReference type="InterPro" id="IPR028366">
    <property type="entry name" value="PhoU"/>
</dbReference>
<evidence type="ECO:0000256" key="1">
    <source>
        <dbReference type="ARBA" id="ARBA00004496"/>
    </source>
</evidence>
<feature type="domain" description="PhoU" evidence="8">
    <location>
        <begin position="17"/>
        <end position="104"/>
    </location>
</feature>
<dbReference type="NCBIfam" id="TIGR02135">
    <property type="entry name" value="phoU_full"/>
    <property type="match status" value="1"/>
</dbReference>
<dbReference type="STRING" id="120956.SAMN05421791_103252"/>
<dbReference type="GO" id="GO:0030643">
    <property type="term" value="P:intracellular phosphate ion homeostasis"/>
    <property type="evidence" value="ECO:0007669"/>
    <property type="project" value="InterPro"/>
</dbReference>
<keyword evidence="4 7" id="KW-0813">Transport</keyword>
<keyword evidence="10" id="KW-1185">Reference proteome</keyword>
<name>A0A1G7S0V8_9LACT</name>
<dbReference type="RefSeq" id="WP_090289654.1">
    <property type="nucleotide sequence ID" value="NZ_FNCK01000003.1"/>
</dbReference>
<dbReference type="GO" id="GO:0006817">
    <property type="term" value="P:phosphate ion transport"/>
    <property type="evidence" value="ECO:0007669"/>
    <property type="project" value="UniProtKB-KW"/>
</dbReference>
<evidence type="ECO:0000256" key="2">
    <source>
        <dbReference type="ARBA" id="ARBA00008107"/>
    </source>
</evidence>
<evidence type="ECO:0000313" key="9">
    <source>
        <dbReference type="EMBL" id="SDG16655.1"/>
    </source>
</evidence>
<evidence type="ECO:0000313" key="10">
    <source>
        <dbReference type="Proteomes" id="UP000199708"/>
    </source>
</evidence>
<comment type="function">
    <text evidence="7">Plays a role in the regulation of phosphate uptake.</text>
</comment>
<dbReference type="Pfam" id="PF01895">
    <property type="entry name" value="PhoU"/>
    <property type="match status" value="2"/>
</dbReference>
<evidence type="ECO:0000256" key="7">
    <source>
        <dbReference type="PIRNR" id="PIRNR003107"/>
    </source>
</evidence>
<dbReference type="FunFam" id="1.20.58.220:FF:000004">
    <property type="entry name" value="Phosphate-specific transport system accessory protein PhoU"/>
    <property type="match status" value="1"/>
</dbReference>
<dbReference type="GO" id="GO:0005737">
    <property type="term" value="C:cytoplasm"/>
    <property type="evidence" value="ECO:0007669"/>
    <property type="project" value="UniProtKB-SubCell"/>
</dbReference>
<organism evidence="9 10">
    <name type="scientific">Facklamia miroungae</name>
    <dbReference type="NCBI Taxonomy" id="120956"/>
    <lineage>
        <taxon>Bacteria</taxon>
        <taxon>Bacillati</taxon>
        <taxon>Bacillota</taxon>
        <taxon>Bacilli</taxon>
        <taxon>Lactobacillales</taxon>
        <taxon>Aerococcaceae</taxon>
        <taxon>Facklamia</taxon>
    </lineage>
</organism>
<reference evidence="9 10" key="1">
    <citation type="submission" date="2016-10" db="EMBL/GenBank/DDBJ databases">
        <authorList>
            <person name="de Groot N.N."/>
        </authorList>
    </citation>
    <scope>NUCLEOTIDE SEQUENCE [LARGE SCALE GENOMIC DNA]</scope>
    <source>
        <strain evidence="9 10">ATCC BAA-466</strain>
    </source>
</reference>
<sequence>MRKLYTQDLQNLLDKAKEMFNLTQKIFASTIECVNASDTDIAKTILKMNEKIDQLSVELEKDAYVIVALQQPVAADLRFIFALLNTSVELKRIAEHTTTIAKRVKRNKPDFSNYQDMVLIVNQMAERLQLMFEPLASIIENGDIQGASQIACMDSEIDNQYDLVFDEVTLRMSNNEDCIPAGIFIIDLVTSFERIGDYITNICEHVLYLETGSTVYLN</sequence>
<accession>A0A1G7S0V8</accession>
<dbReference type="PIRSF" id="PIRSF003107">
    <property type="entry name" value="PhoU"/>
    <property type="match status" value="1"/>
</dbReference>
<evidence type="ECO:0000259" key="8">
    <source>
        <dbReference type="Pfam" id="PF01895"/>
    </source>
</evidence>
<dbReference type="InterPro" id="IPR026022">
    <property type="entry name" value="PhoU_dom"/>
</dbReference>
<dbReference type="OrthoDB" id="9814256at2"/>
<dbReference type="EMBL" id="FNCK01000003">
    <property type="protein sequence ID" value="SDG16655.1"/>
    <property type="molecule type" value="Genomic_DNA"/>
</dbReference>
<proteinExistence type="inferred from homology"/>
<keyword evidence="5 7" id="KW-0963">Cytoplasm</keyword>
<comment type="subcellular location">
    <subcellularLocation>
        <location evidence="1 7">Cytoplasm</location>
    </subcellularLocation>
</comment>
<dbReference type="SUPFAM" id="SSF109755">
    <property type="entry name" value="PhoU-like"/>
    <property type="match status" value="1"/>
</dbReference>
<evidence type="ECO:0000256" key="3">
    <source>
        <dbReference type="ARBA" id="ARBA00011738"/>
    </source>
</evidence>
<dbReference type="PANTHER" id="PTHR42930:SF3">
    <property type="entry name" value="PHOSPHATE-SPECIFIC TRANSPORT SYSTEM ACCESSORY PROTEIN PHOU"/>
    <property type="match status" value="1"/>
</dbReference>